<evidence type="ECO:0000313" key="1">
    <source>
        <dbReference type="Proteomes" id="UP000887576"/>
    </source>
</evidence>
<accession>A0AC34QZD5</accession>
<name>A0AC34QZD5_9BILA</name>
<dbReference type="Proteomes" id="UP000887576">
    <property type="component" value="Unplaced"/>
</dbReference>
<dbReference type="WBParaSite" id="JU765_v2.g20580.t1">
    <property type="protein sequence ID" value="JU765_v2.g20580.t1"/>
    <property type="gene ID" value="JU765_v2.g20580"/>
</dbReference>
<organism evidence="1 2">
    <name type="scientific">Panagrolaimus sp. JU765</name>
    <dbReference type="NCBI Taxonomy" id="591449"/>
    <lineage>
        <taxon>Eukaryota</taxon>
        <taxon>Metazoa</taxon>
        <taxon>Ecdysozoa</taxon>
        <taxon>Nematoda</taxon>
        <taxon>Chromadorea</taxon>
        <taxon>Rhabditida</taxon>
        <taxon>Tylenchina</taxon>
        <taxon>Panagrolaimomorpha</taxon>
        <taxon>Panagrolaimoidea</taxon>
        <taxon>Panagrolaimidae</taxon>
        <taxon>Panagrolaimus</taxon>
    </lineage>
</organism>
<evidence type="ECO:0000313" key="2">
    <source>
        <dbReference type="WBParaSite" id="JU765_v2.g20580.t1"/>
    </source>
</evidence>
<reference evidence="2" key="1">
    <citation type="submission" date="2022-11" db="UniProtKB">
        <authorList>
            <consortium name="WormBaseParasite"/>
        </authorList>
    </citation>
    <scope>IDENTIFICATION</scope>
</reference>
<proteinExistence type="predicted"/>
<protein>
    <submittedName>
        <fullName evidence="2">Uncharacterized protein</fullName>
    </submittedName>
</protein>
<sequence length="160" mass="18265">MVEYTGPCHLPFLNGDKMWVVAKIFLLLVPSSLLLSLFIVPVILPKKTRQSKLRPSKKWVFACRSFKLQMLASKNQHKTSYQSQSPKNSAIKMYVFINHESQGSDTARETFTSIVPATVKTCFLLESLLFATISCKMDAPIKIPKKLQLMVPEFFDKMYV</sequence>